<dbReference type="AlphaFoldDB" id="A0A7X0H9J0"/>
<dbReference type="InterPro" id="IPR057169">
    <property type="entry name" value="DUF7847"/>
</dbReference>
<feature type="region of interest" description="Disordered" evidence="1">
    <location>
        <begin position="1"/>
        <end position="24"/>
    </location>
</feature>
<evidence type="ECO:0000313" key="4">
    <source>
        <dbReference type="EMBL" id="MBB6433581.1"/>
    </source>
</evidence>
<evidence type="ECO:0000313" key="5">
    <source>
        <dbReference type="Proteomes" id="UP000540423"/>
    </source>
</evidence>
<keyword evidence="2" id="KW-0472">Membrane</keyword>
<reference evidence="4 5" key="1">
    <citation type="submission" date="2020-08" db="EMBL/GenBank/DDBJ databases">
        <title>Genomic Encyclopedia of Type Strains, Phase IV (KMG-IV): sequencing the most valuable type-strain genomes for metagenomic binning, comparative biology and taxonomic classification.</title>
        <authorList>
            <person name="Goeker M."/>
        </authorList>
    </citation>
    <scope>NUCLEOTIDE SEQUENCE [LARGE SCALE GENOMIC DNA]</scope>
    <source>
        <strain evidence="4 5">DSM 40141</strain>
    </source>
</reference>
<evidence type="ECO:0000256" key="2">
    <source>
        <dbReference type="SAM" id="Phobius"/>
    </source>
</evidence>
<organism evidence="4 5">
    <name type="scientific">Streptomyces candidus</name>
    <dbReference type="NCBI Taxonomy" id="67283"/>
    <lineage>
        <taxon>Bacteria</taxon>
        <taxon>Bacillati</taxon>
        <taxon>Actinomycetota</taxon>
        <taxon>Actinomycetes</taxon>
        <taxon>Kitasatosporales</taxon>
        <taxon>Streptomycetaceae</taxon>
        <taxon>Streptomyces</taxon>
    </lineage>
</organism>
<dbReference type="PANTHER" id="PTHR33133:SF1">
    <property type="entry name" value="EXPRESSED PROTEIN-RELATED"/>
    <property type="match status" value="1"/>
</dbReference>
<keyword evidence="2" id="KW-1133">Transmembrane helix</keyword>
<dbReference type="Proteomes" id="UP000540423">
    <property type="component" value="Unassembled WGS sequence"/>
</dbReference>
<dbReference type="EMBL" id="JACHEM010000001">
    <property type="protein sequence ID" value="MBB6433581.1"/>
    <property type="molecule type" value="Genomic_DNA"/>
</dbReference>
<feature type="transmembrane region" description="Helical" evidence="2">
    <location>
        <begin position="68"/>
        <end position="93"/>
    </location>
</feature>
<keyword evidence="2" id="KW-0812">Transmembrane</keyword>
<gene>
    <name evidence="4" type="ORF">HNQ79_000019</name>
</gene>
<feature type="transmembrane region" description="Helical" evidence="2">
    <location>
        <begin position="172"/>
        <end position="202"/>
    </location>
</feature>
<feature type="transmembrane region" description="Helical" evidence="2">
    <location>
        <begin position="113"/>
        <end position="138"/>
    </location>
</feature>
<feature type="compositionally biased region" description="Pro residues" evidence="1">
    <location>
        <begin position="13"/>
        <end position="23"/>
    </location>
</feature>
<name>A0A7X0H9J0_9ACTN</name>
<feature type="transmembrane region" description="Helical" evidence="2">
    <location>
        <begin position="214"/>
        <end position="247"/>
    </location>
</feature>
<proteinExistence type="predicted"/>
<evidence type="ECO:0000259" key="3">
    <source>
        <dbReference type="Pfam" id="PF25231"/>
    </source>
</evidence>
<keyword evidence="5" id="KW-1185">Reference proteome</keyword>
<sequence>MEHAVTHYSGGPPGSPPPGPPGPGYGWNGGWAPLPDAPKPGVVPLRPLGLGDILGGTFSAFGRYWKPLLGTAAVAYGTALLVACGAMAVAYALCTDEFDVIERSIRANDSHPPTSALVSVAVTFGVAALFGVLCLMAASALTQAASPAVLQEAVLGRPVTFRQVWGRAVRRFPAVLGALSVPWLLSLLVGALLSAGYVALMLTVVENRGGEAAGVWAAVGLGLGLLLAPAAVWLWVLFSLAPAVAVFESASPVQALRRSARLVKGSWWRIFGITLLLWLMATVASSLIQMPFNLLGAFSMVPGMDVDHTDDAAAAAQIMLSVGGYVLISLLGSFISQILVTYFPQLTTGLLYVDQRIRREGLAPALIDAAQVPPPPRH</sequence>
<feature type="transmembrane region" description="Helical" evidence="2">
    <location>
        <begin position="267"/>
        <end position="292"/>
    </location>
</feature>
<protein>
    <recommendedName>
        <fullName evidence="3">DUF7847 domain-containing protein</fullName>
    </recommendedName>
</protein>
<dbReference type="RefSeq" id="WP_185025444.1">
    <property type="nucleotide sequence ID" value="NZ_BNBN01000001.1"/>
</dbReference>
<comment type="caution">
    <text evidence="4">The sequence shown here is derived from an EMBL/GenBank/DDBJ whole genome shotgun (WGS) entry which is preliminary data.</text>
</comment>
<dbReference type="PANTHER" id="PTHR33133">
    <property type="entry name" value="OS08G0107100 PROTEIN-RELATED"/>
    <property type="match status" value="1"/>
</dbReference>
<dbReference type="Pfam" id="PF25231">
    <property type="entry name" value="DUF7847"/>
    <property type="match status" value="1"/>
</dbReference>
<accession>A0A7X0H9J0</accession>
<feature type="domain" description="DUF7847" evidence="3">
    <location>
        <begin position="78"/>
        <end position="345"/>
    </location>
</feature>
<evidence type="ECO:0000256" key="1">
    <source>
        <dbReference type="SAM" id="MobiDB-lite"/>
    </source>
</evidence>
<feature type="transmembrane region" description="Helical" evidence="2">
    <location>
        <begin position="312"/>
        <end position="335"/>
    </location>
</feature>